<dbReference type="InterPro" id="IPR022398">
    <property type="entry name" value="Peptidase_S8_His-AS"/>
</dbReference>
<keyword evidence="2" id="KW-0645">Protease</keyword>
<dbReference type="Pfam" id="PF00082">
    <property type="entry name" value="Peptidase_S8"/>
    <property type="match status" value="2"/>
</dbReference>
<dbReference type="PROSITE" id="PS51892">
    <property type="entry name" value="SUBTILASE"/>
    <property type="match status" value="1"/>
</dbReference>
<gene>
    <name evidence="9" type="ORF">DH2020_035344</name>
</gene>
<evidence type="ECO:0000259" key="7">
    <source>
        <dbReference type="Pfam" id="PF00082"/>
    </source>
</evidence>
<keyword evidence="5" id="KW-0720">Serine protease</keyword>
<feature type="domain" description="Subtilisin-like protease fibronectin type-III" evidence="8">
    <location>
        <begin position="369"/>
        <end position="462"/>
    </location>
</feature>
<dbReference type="PRINTS" id="PR00723">
    <property type="entry name" value="SUBTILISIN"/>
</dbReference>
<accession>A0ABR0V8K8</accession>
<dbReference type="Gene3D" id="3.40.50.200">
    <property type="entry name" value="Peptidase S8/S53 domain"/>
    <property type="match status" value="2"/>
</dbReference>
<feature type="domain" description="Peptidase S8/S53" evidence="7">
    <location>
        <begin position="32"/>
        <end position="146"/>
    </location>
</feature>
<comment type="caution">
    <text evidence="6">Lacks conserved residue(s) required for the propagation of feature annotation.</text>
</comment>
<reference evidence="9 10" key="1">
    <citation type="journal article" date="2021" name="Comput. Struct. Biotechnol. J.">
        <title>De novo genome assembly of the potent medicinal plant Rehmannia glutinosa using nanopore technology.</title>
        <authorList>
            <person name="Ma L."/>
            <person name="Dong C."/>
            <person name="Song C."/>
            <person name="Wang X."/>
            <person name="Zheng X."/>
            <person name="Niu Y."/>
            <person name="Chen S."/>
            <person name="Feng W."/>
        </authorList>
    </citation>
    <scope>NUCLEOTIDE SEQUENCE [LARGE SCALE GENOMIC DNA]</scope>
    <source>
        <strain evidence="9">DH-2019</strain>
    </source>
</reference>
<organism evidence="9 10">
    <name type="scientific">Rehmannia glutinosa</name>
    <name type="common">Chinese foxglove</name>
    <dbReference type="NCBI Taxonomy" id="99300"/>
    <lineage>
        <taxon>Eukaryota</taxon>
        <taxon>Viridiplantae</taxon>
        <taxon>Streptophyta</taxon>
        <taxon>Embryophyta</taxon>
        <taxon>Tracheophyta</taxon>
        <taxon>Spermatophyta</taxon>
        <taxon>Magnoliopsida</taxon>
        <taxon>eudicotyledons</taxon>
        <taxon>Gunneridae</taxon>
        <taxon>Pentapetalae</taxon>
        <taxon>asterids</taxon>
        <taxon>lamiids</taxon>
        <taxon>Lamiales</taxon>
        <taxon>Orobanchaceae</taxon>
        <taxon>Rehmannieae</taxon>
        <taxon>Rehmannia</taxon>
    </lineage>
</organism>
<comment type="similarity">
    <text evidence="1 6">Belongs to the peptidase S8 family.</text>
</comment>
<keyword evidence="10" id="KW-1185">Reference proteome</keyword>
<keyword evidence="3" id="KW-0732">Signal</keyword>
<proteinExistence type="inferred from homology"/>
<dbReference type="EMBL" id="JABTTQ020001532">
    <property type="protein sequence ID" value="KAK6130908.1"/>
    <property type="molecule type" value="Genomic_DNA"/>
</dbReference>
<evidence type="ECO:0000256" key="6">
    <source>
        <dbReference type="PROSITE-ProRule" id="PRU01240"/>
    </source>
</evidence>
<name>A0ABR0V8K8_REHGL</name>
<evidence type="ECO:0000256" key="2">
    <source>
        <dbReference type="ARBA" id="ARBA00022670"/>
    </source>
</evidence>
<dbReference type="InterPro" id="IPR036852">
    <property type="entry name" value="Peptidase_S8/S53_dom_sf"/>
</dbReference>
<comment type="caution">
    <text evidence="9">The sequence shown here is derived from an EMBL/GenBank/DDBJ whole genome shotgun (WGS) entry which is preliminary data.</text>
</comment>
<dbReference type="Pfam" id="PF17766">
    <property type="entry name" value="fn3_6"/>
    <property type="match status" value="1"/>
</dbReference>
<feature type="domain" description="Peptidase S8/S53" evidence="7">
    <location>
        <begin position="212"/>
        <end position="288"/>
    </location>
</feature>
<sequence>MWIWVLSHYGGKEYAWKAKISCPLAATRARYYDEFTTPRDGSGHGTHVASTAAGRPVFDASYYNLTRGTARGGAPGSRIAVYRVCTNDKITKCHGSAILKAFDDAIADGVDVLSLSLGPSSIMPHFSNDPIAIGAFHAVEKGIIVVSLETMVLLRSILLCENNVGTEQAIDKFETLKNNYGINGMILIDSMPVGQVPLAYGVHPIVSITEDDRPDIAAPGVMILAAWPTIITDQTLIGREPPMFALLSGTSMACPHVLSFFARVKSQHPTWSPSIIRSAIMTTAIRTNNLESPITTITGSRATPYDIGAGSISTSGPIQPGLVYETEILDYILFLCNIGYDPSKIKLIAPNVPTNFSCPPNKSFDSISNMNYPSIAISNLTINEVKTVTRIVTNVEDDDSTYDVIIEAPTGVDVQVIPEKLYFTKDVNKLQFQVAFKVSAKFREDLFGSIAWSNEKHNVRAHLL</sequence>
<dbReference type="PANTHER" id="PTHR10795">
    <property type="entry name" value="PROPROTEIN CONVERTASE SUBTILISIN/KEXIN"/>
    <property type="match status" value="1"/>
</dbReference>
<dbReference type="InterPro" id="IPR041469">
    <property type="entry name" value="Subtilisin-like_FN3"/>
</dbReference>
<evidence type="ECO:0000256" key="1">
    <source>
        <dbReference type="ARBA" id="ARBA00011073"/>
    </source>
</evidence>
<evidence type="ECO:0000313" key="10">
    <source>
        <dbReference type="Proteomes" id="UP001318860"/>
    </source>
</evidence>
<dbReference type="InterPro" id="IPR015500">
    <property type="entry name" value="Peptidase_S8_subtilisin-rel"/>
</dbReference>
<dbReference type="SUPFAM" id="SSF52743">
    <property type="entry name" value="Subtilisin-like"/>
    <property type="match status" value="1"/>
</dbReference>
<evidence type="ECO:0000313" key="9">
    <source>
        <dbReference type="EMBL" id="KAK6130908.1"/>
    </source>
</evidence>
<evidence type="ECO:0000259" key="8">
    <source>
        <dbReference type="Pfam" id="PF17766"/>
    </source>
</evidence>
<dbReference type="InterPro" id="IPR045051">
    <property type="entry name" value="SBT"/>
</dbReference>
<keyword evidence="4" id="KW-0378">Hydrolase</keyword>
<protein>
    <submittedName>
        <fullName evidence="9">Uncharacterized protein</fullName>
    </submittedName>
</protein>
<evidence type="ECO:0000256" key="4">
    <source>
        <dbReference type="ARBA" id="ARBA00022801"/>
    </source>
</evidence>
<dbReference type="Gene3D" id="2.60.40.2310">
    <property type="match status" value="1"/>
</dbReference>
<evidence type="ECO:0000256" key="5">
    <source>
        <dbReference type="ARBA" id="ARBA00022825"/>
    </source>
</evidence>
<evidence type="ECO:0000256" key="3">
    <source>
        <dbReference type="ARBA" id="ARBA00022729"/>
    </source>
</evidence>
<dbReference type="PROSITE" id="PS00137">
    <property type="entry name" value="SUBTILASE_HIS"/>
    <property type="match status" value="1"/>
</dbReference>
<dbReference type="InterPro" id="IPR000209">
    <property type="entry name" value="Peptidase_S8/S53_dom"/>
</dbReference>
<dbReference type="Proteomes" id="UP001318860">
    <property type="component" value="Unassembled WGS sequence"/>
</dbReference>